<evidence type="ECO:0000256" key="1">
    <source>
        <dbReference type="SAM" id="Phobius"/>
    </source>
</evidence>
<dbReference type="Proteomes" id="UP001220395">
    <property type="component" value="Chromosome"/>
</dbReference>
<evidence type="ECO:0000313" key="2">
    <source>
        <dbReference type="EMBL" id="WCT73630.1"/>
    </source>
</evidence>
<keyword evidence="1" id="KW-0812">Transmembrane</keyword>
<dbReference type="EMBL" id="CP117411">
    <property type="protein sequence ID" value="WCT73630.1"/>
    <property type="molecule type" value="Genomic_DNA"/>
</dbReference>
<reference evidence="2 3" key="1">
    <citation type="submission" date="2023-02" db="EMBL/GenBank/DDBJ databases">
        <title>Genome sequence of Sphingomonas naphthae.</title>
        <authorList>
            <person name="Kim S."/>
            <person name="Heo J."/>
            <person name="Kwon S.-W."/>
        </authorList>
    </citation>
    <scope>NUCLEOTIDE SEQUENCE [LARGE SCALE GENOMIC DNA]</scope>
    <source>
        <strain evidence="2 3">KACC 18716</strain>
    </source>
</reference>
<accession>A0ABY7TMK1</accession>
<keyword evidence="3" id="KW-1185">Reference proteome</keyword>
<evidence type="ECO:0008006" key="4">
    <source>
        <dbReference type="Google" id="ProtNLM"/>
    </source>
</evidence>
<sequence length="104" mass="11696">MDALVKAYHYAGQVIVTWTGQSDKFVHVHTGLLLWLLAALVLRKPLRSIWPFAIVALAEFVNELLDYVFYSAIDQGDTVADVVATLAWPLVLMLALNMNRRLRG</sequence>
<organism evidence="2 3">
    <name type="scientific">Sphingomonas naphthae</name>
    <dbReference type="NCBI Taxonomy" id="1813468"/>
    <lineage>
        <taxon>Bacteria</taxon>
        <taxon>Pseudomonadati</taxon>
        <taxon>Pseudomonadota</taxon>
        <taxon>Alphaproteobacteria</taxon>
        <taxon>Sphingomonadales</taxon>
        <taxon>Sphingomonadaceae</taxon>
        <taxon>Sphingomonas</taxon>
    </lineage>
</organism>
<proteinExistence type="predicted"/>
<feature type="transmembrane region" description="Helical" evidence="1">
    <location>
        <begin position="79"/>
        <end position="98"/>
    </location>
</feature>
<feature type="transmembrane region" description="Helical" evidence="1">
    <location>
        <begin position="49"/>
        <end position="73"/>
    </location>
</feature>
<evidence type="ECO:0000313" key="3">
    <source>
        <dbReference type="Proteomes" id="UP001220395"/>
    </source>
</evidence>
<dbReference type="RefSeq" id="WP_273688019.1">
    <property type="nucleotide sequence ID" value="NZ_CP117411.1"/>
</dbReference>
<keyword evidence="1" id="KW-1133">Transmembrane helix</keyword>
<protein>
    <recommendedName>
        <fullName evidence="4">VanZ-like domain-containing protein</fullName>
    </recommendedName>
</protein>
<gene>
    <name evidence="2" type="ORF">PQ455_18800</name>
</gene>
<keyword evidence="1" id="KW-0472">Membrane</keyword>
<feature type="transmembrane region" description="Helical" evidence="1">
    <location>
        <begin position="25"/>
        <end position="42"/>
    </location>
</feature>
<name>A0ABY7TMK1_9SPHN</name>